<dbReference type="PANTHER" id="PTHR15608:SF0">
    <property type="entry name" value="HIV TAT-SPECIFIC FACTOR 1"/>
    <property type="match status" value="1"/>
</dbReference>
<feature type="compositionally biased region" description="Polar residues" evidence="8">
    <location>
        <begin position="114"/>
        <end position="132"/>
    </location>
</feature>
<organism evidence="10 11">
    <name type="scientific">Saitoella complicata (strain BCRC 22490 / CBS 7301 / JCM 7358 / NBRC 10748 / NRRL Y-17804)</name>
    <dbReference type="NCBI Taxonomy" id="698492"/>
    <lineage>
        <taxon>Eukaryota</taxon>
        <taxon>Fungi</taxon>
        <taxon>Dikarya</taxon>
        <taxon>Ascomycota</taxon>
        <taxon>Taphrinomycotina</taxon>
        <taxon>Taphrinomycotina incertae sedis</taxon>
        <taxon>Saitoella</taxon>
    </lineage>
</organism>
<dbReference type="GO" id="GO:0000398">
    <property type="term" value="P:mRNA splicing, via spliceosome"/>
    <property type="evidence" value="ECO:0007669"/>
    <property type="project" value="InterPro"/>
</dbReference>
<evidence type="ECO:0000256" key="6">
    <source>
        <dbReference type="PROSITE-ProRule" id="PRU00176"/>
    </source>
</evidence>
<evidence type="ECO:0000256" key="1">
    <source>
        <dbReference type="ARBA" id="ARBA00007747"/>
    </source>
</evidence>
<gene>
    <name evidence="10" type="ORF">G7K_3583-t1</name>
</gene>
<keyword evidence="5" id="KW-0508">mRNA splicing</keyword>
<dbReference type="FunFam" id="3.30.70.330:FF:000329">
    <property type="entry name" value="splicing factor U2AF-associated protein 2"/>
    <property type="match status" value="1"/>
</dbReference>
<dbReference type="GO" id="GO:0005686">
    <property type="term" value="C:U2 snRNP"/>
    <property type="evidence" value="ECO:0007669"/>
    <property type="project" value="TreeGrafter"/>
</dbReference>
<accession>A0A0E9NI04</accession>
<dbReference type="InterPro" id="IPR034392">
    <property type="entry name" value="TatSF1-like_RRM1"/>
</dbReference>
<keyword evidence="2" id="KW-0507">mRNA processing</keyword>
<evidence type="ECO:0000256" key="3">
    <source>
        <dbReference type="ARBA" id="ARBA00022737"/>
    </source>
</evidence>
<dbReference type="InterPro" id="IPR035979">
    <property type="entry name" value="RBD_domain_sf"/>
</dbReference>
<dbReference type="PANTHER" id="PTHR15608">
    <property type="entry name" value="SPLICING FACTOR U2AF-ASSOCIATED PROTEIN 2"/>
    <property type="match status" value="1"/>
</dbReference>
<name>A0A0E9NI04_SAICN</name>
<evidence type="ECO:0000259" key="9">
    <source>
        <dbReference type="PROSITE" id="PS50102"/>
    </source>
</evidence>
<dbReference type="AlphaFoldDB" id="A0A0E9NI04"/>
<dbReference type="GO" id="GO:0003723">
    <property type="term" value="F:RNA binding"/>
    <property type="evidence" value="ECO:0007669"/>
    <property type="project" value="UniProtKB-UniRule"/>
</dbReference>
<comment type="similarity">
    <text evidence="1">Belongs to the HTATSF1 family.</text>
</comment>
<feature type="compositionally biased region" description="Low complexity" evidence="8">
    <location>
        <begin position="12"/>
        <end position="23"/>
    </location>
</feature>
<feature type="region of interest" description="Disordered" evidence="8">
    <location>
        <begin position="1"/>
        <end position="23"/>
    </location>
</feature>
<dbReference type="CDD" id="cd12285">
    <property type="entry name" value="RRM3_RBM39_like"/>
    <property type="match status" value="1"/>
</dbReference>
<feature type="compositionally biased region" description="Polar residues" evidence="8">
    <location>
        <begin position="1"/>
        <end position="11"/>
    </location>
</feature>
<evidence type="ECO:0000313" key="11">
    <source>
        <dbReference type="Proteomes" id="UP000033140"/>
    </source>
</evidence>
<dbReference type="SUPFAM" id="SSF54928">
    <property type="entry name" value="RNA-binding domain, RBD"/>
    <property type="match status" value="2"/>
</dbReference>
<evidence type="ECO:0000313" key="10">
    <source>
        <dbReference type="EMBL" id="GAO49433.1"/>
    </source>
</evidence>
<dbReference type="Gene3D" id="3.30.70.330">
    <property type="match status" value="2"/>
</dbReference>
<reference evidence="10 11" key="2">
    <citation type="journal article" date="2014" name="J. Gen. Appl. Microbiol.">
        <title>The early diverging ascomycetous budding yeast Saitoella complicata has three histone deacetylases belonging to the Clr6, Hos2, and Rpd3 lineages.</title>
        <authorList>
            <person name="Nishida H."/>
            <person name="Matsumoto T."/>
            <person name="Kondo S."/>
            <person name="Hamamoto M."/>
            <person name="Yoshikawa H."/>
        </authorList>
    </citation>
    <scope>NUCLEOTIDE SEQUENCE [LARGE SCALE GENOMIC DNA]</scope>
    <source>
        <strain evidence="10 11">NRRL Y-17804</strain>
    </source>
</reference>
<dbReference type="InterPro" id="IPR000504">
    <property type="entry name" value="RRM_dom"/>
</dbReference>
<feature type="region of interest" description="Disordered" evidence="8">
    <location>
        <begin position="87"/>
        <end position="132"/>
    </location>
</feature>
<reference evidence="10 11" key="3">
    <citation type="journal article" date="2015" name="Genome Announc.">
        <title>Draft Genome Sequence of the Archiascomycetous Yeast Saitoella complicata.</title>
        <authorList>
            <person name="Yamauchi K."/>
            <person name="Kondo S."/>
            <person name="Hamamoto M."/>
            <person name="Takahashi Y."/>
            <person name="Ogura Y."/>
            <person name="Hayashi T."/>
            <person name="Nishida H."/>
        </authorList>
    </citation>
    <scope>NUCLEOTIDE SEQUENCE [LARGE SCALE GENOMIC DNA]</scope>
    <source>
        <strain evidence="10 11">NRRL Y-17804</strain>
    </source>
</reference>
<dbReference type="GO" id="GO:0005684">
    <property type="term" value="C:U2-type spliceosomal complex"/>
    <property type="evidence" value="ECO:0007669"/>
    <property type="project" value="TreeGrafter"/>
</dbReference>
<feature type="domain" description="RRM" evidence="9">
    <location>
        <begin position="135"/>
        <end position="224"/>
    </location>
</feature>
<evidence type="ECO:0000256" key="5">
    <source>
        <dbReference type="ARBA" id="ARBA00023187"/>
    </source>
</evidence>
<dbReference type="Proteomes" id="UP000033140">
    <property type="component" value="Unassembled WGS sequence"/>
</dbReference>
<protein>
    <recommendedName>
        <fullName evidence="9">RRM domain-containing protein</fullName>
    </recommendedName>
</protein>
<dbReference type="Pfam" id="PF00076">
    <property type="entry name" value="RRM_1"/>
    <property type="match status" value="2"/>
</dbReference>
<reference evidence="10 11" key="1">
    <citation type="journal article" date="2011" name="J. Gen. Appl. Microbiol.">
        <title>Draft genome sequencing of the enigmatic yeast Saitoella complicata.</title>
        <authorList>
            <person name="Nishida H."/>
            <person name="Hamamoto M."/>
            <person name="Sugiyama J."/>
        </authorList>
    </citation>
    <scope>NUCLEOTIDE SEQUENCE [LARGE SCALE GENOMIC DNA]</scope>
    <source>
        <strain evidence="10 11">NRRL Y-17804</strain>
    </source>
</reference>
<dbReference type="InterPro" id="IPR012677">
    <property type="entry name" value="Nucleotide-bd_a/b_plait_sf"/>
</dbReference>
<sequence>MPQQTRQSNVEGASATSGADQAAAVAAGFPVATSDWTTDPRVSFSKVTGKWTFEADDGIEYEHDGEKRAWMPVADESLIEAQQKAYKVEGVDESATPKPNKKKRKTYTGEDPTDTPNKASKASAKDTPQQPRKNAAVYITGLPFDVTVDELKETFTRCGVIAEDLDTGEPRIKLYTDEQGQPKGDALVVYFREESVALAEQLLDDAELRLGDSGTRMRVQKAEYNYKKEVTESTGEQSATKKRSVQEKKRIQAKYQKLNNKLADWDEDDLPEVSTTVRWAKVVILKHMFTLKELEEDPALMLELKEEIRDECSKLGPVTNVILYDEEPEGVVSVRFSDEEAARACVKAMNGRWFGGAQVEAMIYDGQIRYRKSGNKEAEEGVERFGEWLEAADA</sequence>
<dbReference type="OMA" id="DTDFRFG"/>
<dbReference type="InterPro" id="IPR034393">
    <property type="entry name" value="TatSF1-like"/>
</dbReference>
<dbReference type="EMBL" id="BACD03000022">
    <property type="protein sequence ID" value="GAO49433.1"/>
    <property type="molecule type" value="Genomic_DNA"/>
</dbReference>
<feature type="coiled-coil region" evidence="7">
    <location>
        <begin position="241"/>
        <end position="268"/>
    </location>
</feature>
<keyword evidence="3" id="KW-0677">Repeat</keyword>
<keyword evidence="4 6" id="KW-0694">RNA-binding</keyword>
<dbReference type="SMART" id="SM00360">
    <property type="entry name" value="RRM"/>
    <property type="match status" value="2"/>
</dbReference>
<keyword evidence="7" id="KW-0175">Coiled coil</keyword>
<dbReference type="CDD" id="cd12281">
    <property type="entry name" value="RRM1_TatSF1_like"/>
    <property type="match status" value="1"/>
</dbReference>
<evidence type="ECO:0000256" key="8">
    <source>
        <dbReference type="SAM" id="MobiDB-lite"/>
    </source>
</evidence>
<keyword evidence="11" id="KW-1185">Reference proteome</keyword>
<evidence type="ECO:0000256" key="2">
    <source>
        <dbReference type="ARBA" id="ARBA00022664"/>
    </source>
</evidence>
<evidence type="ECO:0000256" key="4">
    <source>
        <dbReference type="ARBA" id="ARBA00022884"/>
    </source>
</evidence>
<comment type="caution">
    <text evidence="10">The sequence shown here is derived from an EMBL/GenBank/DDBJ whole genome shotgun (WGS) entry which is preliminary data.</text>
</comment>
<proteinExistence type="inferred from homology"/>
<dbReference type="PROSITE" id="PS50102">
    <property type="entry name" value="RRM"/>
    <property type="match status" value="1"/>
</dbReference>
<evidence type="ECO:0000256" key="7">
    <source>
        <dbReference type="SAM" id="Coils"/>
    </source>
</evidence>
<dbReference type="FunFam" id="3.30.70.330:FF:000105">
    <property type="entry name" value="HIV Tat-specific factor 1 homolog"/>
    <property type="match status" value="1"/>
</dbReference>
<dbReference type="STRING" id="698492.A0A0E9NI04"/>